<dbReference type="AlphaFoldDB" id="A0A6C0EIS3"/>
<sequence length="202" mass="24512">MIDLIPTKLTFGKDISKIEFTEENVHKTFKKKIEYDKTIIFLKLFKYTDCVPQIINKNDKTHIITMTNCGDLLSLYNLPNNWKEQLYSIRDHFIKHNLYILDLRFLPYTPYVINNICTKNNKIYIVDVTMYRERSKLYINYKINFLILKISLYLYFINSKLILYFFHIILEIYRLLEDFLEIVFLRDVSLIEELKNIIGYFN</sequence>
<feature type="transmembrane region" description="Helical" evidence="1">
    <location>
        <begin position="152"/>
        <end position="170"/>
    </location>
</feature>
<proteinExistence type="predicted"/>
<dbReference type="EMBL" id="MN738868">
    <property type="protein sequence ID" value="QHT29076.1"/>
    <property type="molecule type" value="Genomic_DNA"/>
</dbReference>
<accession>A0A6C0EIS3</accession>
<organism evidence="2">
    <name type="scientific">viral metagenome</name>
    <dbReference type="NCBI Taxonomy" id="1070528"/>
    <lineage>
        <taxon>unclassified sequences</taxon>
        <taxon>metagenomes</taxon>
        <taxon>organismal metagenomes</taxon>
    </lineage>
</organism>
<reference evidence="2" key="1">
    <citation type="journal article" date="2020" name="Nature">
        <title>Giant virus diversity and host interactions through global metagenomics.</title>
        <authorList>
            <person name="Schulz F."/>
            <person name="Roux S."/>
            <person name="Paez-Espino D."/>
            <person name="Jungbluth S."/>
            <person name="Walsh D.A."/>
            <person name="Denef V.J."/>
            <person name="McMahon K.D."/>
            <person name="Konstantinidis K.T."/>
            <person name="Eloe-Fadrosh E.A."/>
            <person name="Kyrpides N.C."/>
            <person name="Woyke T."/>
        </authorList>
    </citation>
    <scope>NUCLEOTIDE SEQUENCE</scope>
    <source>
        <strain evidence="2">GVMAG-M-3300001351-8</strain>
    </source>
</reference>
<protein>
    <submittedName>
        <fullName evidence="2">Uncharacterized protein</fullName>
    </submittedName>
</protein>
<keyword evidence="1" id="KW-0812">Transmembrane</keyword>
<keyword evidence="1" id="KW-1133">Transmembrane helix</keyword>
<evidence type="ECO:0000256" key="1">
    <source>
        <dbReference type="SAM" id="Phobius"/>
    </source>
</evidence>
<name>A0A6C0EIS3_9ZZZZ</name>
<keyword evidence="1" id="KW-0472">Membrane</keyword>
<evidence type="ECO:0000313" key="2">
    <source>
        <dbReference type="EMBL" id="QHT29076.1"/>
    </source>
</evidence>